<sequence length="277" mass="30572">MSAKVSNEFKKHKPQESVYKHKLQVKRPQVKTPSILKYERRKDDSWERRRSPGFTFSNLVLPDPNIQGLISQLQSSQQSNASKLSAEAAACAAKDTQLQAKDVALQAEDVSLQAQIDALVAAAATEGEYTTWTIQAIYDTNVLYHNSDRVGIRNNGNVWWWDQTPAVSSIYIISPAATLLATIDGAMASFGPGRVASILDRYILWGEFDDGNTFALAVQEGIIKLWRRVVNDDSGAYTLDANPLYPGTVGISPSGEWIVAYVKEDTGNALIFIYRGS</sequence>
<comment type="caution">
    <text evidence="2">The sequence shown here is derived from an EMBL/GenBank/DDBJ whole genome shotgun (WGS) entry which is preliminary data.</text>
</comment>
<protein>
    <submittedName>
        <fullName evidence="2">Uncharacterized protein</fullName>
    </submittedName>
</protein>
<dbReference type="AlphaFoldDB" id="X1MWD8"/>
<organism evidence="2">
    <name type="scientific">marine sediment metagenome</name>
    <dbReference type="NCBI Taxonomy" id="412755"/>
    <lineage>
        <taxon>unclassified sequences</taxon>
        <taxon>metagenomes</taxon>
        <taxon>ecological metagenomes</taxon>
    </lineage>
</organism>
<evidence type="ECO:0000313" key="2">
    <source>
        <dbReference type="EMBL" id="GAI10694.1"/>
    </source>
</evidence>
<feature type="region of interest" description="Disordered" evidence="1">
    <location>
        <begin position="1"/>
        <end position="31"/>
    </location>
</feature>
<dbReference type="EMBL" id="BARV01008978">
    <property type="protein sequence ID" value="GAI10694.1"/>
    <property type="molecule type" value="Genomic_DNA"/>
</dbReference>
<proteinExistence type="predicted"/>
<feature type="compositionally biased region" description="Basic residues" evidence="1">
    <location>
        <begin position="20"/>
        <end position="29"/>
    </location>
</feature>
<reference evidence="2" key="1">
    <citation type="journal article" date="2014" name="Front. Microbiol.">
        <title>High frequency of phylogenetically diverse reductive dehalogenase-homologous genes in deep subseafloor sedimentary metagenomes.</title>
        <authorList>
            <person name="Kawai M."/>
            <person name="Futagami T."/>
            <person name="Toyoda A."/>
            <person name="Takaki Y."/>
            <person name="Nishi S."/>
            <person name="Hori S."/>
            <person name="Arai W."/>
            <person name="Tsubouchi T."/>
            <person name="Morono Y."/>
            <person name="Uchiyama I."/>
            <person name="Ito T."/>
            <person name="Fujiyama A."/>
            <person name="Inagaki F."/>
            <person name="Takami H."/>
        </authorList>
    </citation>
    <scope>NUCLEOTIDE SEQUENCE</scope>
    <source>
        <strain evidence="2">Expedition CK06-06</strain>
    </source>
</reference>
<name>X1MWD8_9ZZZZ</name>
<accession>X1MWD8</accession>
<evidence type="ECO:0000256" key="1">
    <source>
        <dbReference type="SAM" id="MobiDB-lite"/>
    </source>
</evidence>
<gene>
    <name evidence="2" type="ORF">S06H3_17878</name>
</gene>